<evidence type="ECO:0000313" key="10">
    <source>
        <dbReference type="Proteomes" id="UP000306509"/>
    </source>
</evidence>
<dbReference type="OrthoDB" id="9808602at2"/>
<evidence type="ECO:0000256" key="5">
    <source>
        <dbReference type="ARBA" id="ARBA00022989"/>
    </source>
</evidence>
<evidence type="ECO:0000256" key="4">
    <source>
        <dbReference type="ARBA" id="ARBA00022692"/>
    </source>
</evidence>
<gene>
    <name evidence="9" type="primary">epsL_2</name>
    <name evidence="9" type="ORF">DSM106044_03787</name>
</gene>
<evidence type="ECO:0000256" key="1">
    <source>
        <dbReference type="ARBA" id="ARBA00004141"/>
    </source>
</evidence>
<dbReference type="EMBL" id="QGQD01000070">
    <property type="protein sequence ID" value="TLC99336.1"/>
    <property type="molecule type" value="Genomic_DNA"/>
</dbReference>
<dbReference type="AlphaFoldDB" id="A0A4U8Q3T0"/>
<dbReference type="STRING" id="180332.GCA_000797495_01039"/>
<evidence type="ECO:0000256" key="7">
    <source>
        <dbReference type="SAM" id="Phobius"/>
    </source>
</evidence>
<dbReference type="PANTHER" id="PTHR30576">
    <property type="entry name" value="COLANIC BIOSYNTHESIS UDP-GLUCOSE LIPID CARRIER TRANSFERASE"/>
    <property type="match status" value="1"/>
</dbReference>
<keyword evidence="5 7" id="KW-1133">Transmembrane helix</keyword>
<dbReference type="GO" id="GO:0016020">
    <property type="term" value="C:membrane"/>
    <property type="evidence" value="ECO:0007669"/>
    <property type="project" value="UniProtKB-SubCell"/>
</dbReference>
<comment type="similarity">
    <text evidence="2">Belongs to the bacterial sugar transferase family.</text>
</comment>
<reference evidence="9 10" key="1">
    <citation type="journal article" date="2019" name="Anaerobe">
        <title>Detection of Robinsoniella peoriensis in multiple bone samples of a trauma patient.</title>
        <authorList>
            <person name="Schrottner P."/>
            <person name="Hartwich K."/>
            <person name="Bunk B."/>
            <person name="Schober I."/>
            <person name="Helbig S."/>
            <person name="Rudolph W.W."/>
            <person name="Gunzer F."/>
        </authorList>
    </citation>
    <scope>NUCLEOTIDE SEQUENCE [LARGE SCALE GENOMIC DNA]</scope>
    <source>
        <strain evidence="9 10">DSM 106044</strain>
    </source>
</reference>
<dbReference type="EC" id="2.-.-.-" evidence="9"/>
<dbReference type="Pfam" id="PF13727">
    <property type="entry name" value="CoA_binding_3"/>
    <property type="match status" value="1"/>
</dbReference>
<feature type="transmembrane region" description="Helical" evidence="7">
    <location>
        <begin position="283"/>
        <end position="306"/>
    </location>
</feature>
<accession>A0A4U8Q3T0</accession>
<keyword evidence="4 7" id="KW-0812">Transmembrane</keyword>
<evidence type="ECO:0000256" key="3">
    <source>
        <dbReference type="ARBA" id="ARBA00022679"/>
    </source>
</evidence>
<keyword evidence="6 7" id="KW-0472">Membrane</keyword>
<evidence type="ECO:0000313" key="9">
    <source>
        <dbReference type="EMBL" id="TLC99336.1"/>
    </source>
</evidence>
<dbReference type="PANTHER" id="PTHR30576:SF10">
    <property type="entry name" value="SLL5057 PROTEIN"/>
    <property type="match status" value="1"/>
</dbReference>
<dbReference type="Proteomes" id="UP000306509">
    <property type="component" value="Unassembled WGS sequence"/>
</dbReference>
<protein>
    <submittedName>
        <fullName evidence="9">Putative sugar transferase EpsL</fullName>
        <ecNumber evidence="9">2.-.-.-</ecNumber>
    </submittedName>
</protein>
<evidence type="ECO:0000259" key="8">
    <source>
        <dbReference type="Pfam" id="PF02397"/>
    </source>
</evidence>
<dbReference type="Gene3D" id="3.40.50.720">
    <property type="entry name" value="NAD(P)-binding Rossmann-like Domain"/>
    <property type="match status" value="1"/>
</dbReference>
<name>A0A4U8Q3T0_9FIRM</name>
<evidence type="ECO:0000256" key="2">
    <source>
        <dbReference type="ARBA" id="ARBA00006464"/>
    </source>
</evidence>
<keyword evidence="10" id="KW-1185">Reference proteome</keyword>
<feature type="transmembrane region" description="Helical" evidence="7">
    <location>
        <begin position="110"/>
        <end position="128"/>
    </location>
</feature>
<organism evidence="9 10">
    <name type="scientific">Robinsoniella peoriensis</name>
    <dbReference type="NCBI Taxonomy" id="180332"/>
    <lineage>
        <taxon>Bacteria</taxon>
        <taxon>Bacillati</taxon>
        <taxon>Bacillota</taxon>
        <taxon>Clostridia</taxon>
        <taxon>Lachnospirales</taxon>
        <taxon>Lachnospiraceae</taxon>
        <taxon>Robinsoniella</taxon>
    </lineage>
</organism>
<dbReference type="GO" id="GO:0016780">
    <property type="term" value="F:phosphotransferase activity, for other substituted phosphate groups"/>
    <property type="evidence" value="ECO:0007669"/>
    <property type="project" value="TreeGrafter"/>
</dbReference>
<feature type="transmembrane region" description="Helical" evidence="7">
    <location>
        <begin position="12"/>
        <end position="33"/>
    </location>
</feature>
<feature type="transmembrane region" description="Helical" evidence="7">
    <location>
        <begin position="45"/>
        <end position="67"/>
    </location>
</feature>
<sequence>MYQKNLNNWMKHLDFIIIDLICVEAALMIAFMIRYGVQTFYLRDIYLGWSVIFIFIDGLIALAFGSYQDILKRGIGKEVKETIHHTSCVMICFLLYLYLAKTMNMYSRSVYVTMWAFFTLLSFCFRCVRKKTLKSGSLFLVSQGKRNLILITDKKSVRKMILDFQTRSFGNFCIMGVIVMDEDMRGEKILDIPVLADRSNALDYMKNECIDEVFFSLPELDPIYKPLIDGCTEMGLTIHINLIHIPELKTNQFVENIVGYTVLSSSVNLVTTGQLFWKRLLDICGGLVGCFMTLVIGLAVGPLIYFKSPGPIFFSQVRIGKNGRRFHIYKFRSMYLDAEKRKKELMEQNNIEDGLMFKMDNDPRIIKGIGDFIRKSSIDELPQFWNVLKGEMSLVGTRPPTLDEWEKYQFHHRKRIAIKPGITGLWQVSGRSNITNFEEIVKLDVSYIMNWSIFLDVKILLKTVWVVLKREGSS</sequence>
<dbReference type="InterPro" id="IPR017475">
    <property type="entry name" value="EPS_sugar_tfrase"/>
</dbReference>
<dbReference type="Pfam" id="PF02397">
    <property type="entry name" value="Bac_transf"/>
    <property type="match status" value="1"/>
</dbReference>
<proteinExistence type="inferred from homology"/>
<keyword evidence="3 9" id="KW-0808">Transferase</keyword>
<evidence type="ECO:0000256" key="6">
    <source>
        <dbReference type="ARBA" id="ARBA00023136"/>
    </source>
</evidence>
<feature type="transmembrane region" description="Helical" evidence="7">
    <location>
        <begin position="79"/>
        <end position="98"/>
    </location>
</feature>
<dbReference type="NCBIfam" id="TIGR03025">
    <property type="entry name" value="EPS_sugtrans"/>
    <property type="match status" value="1"/>
</dbReference>
<comment type="caution">
    <text evidence="9">The sequence shown here is derived from an EMBL/GenBank/DDBJ whole genome shotgun (WGS) entry which is preliminary data.</text>
</comment>
<dbReference type="InterPro" id="IPR003362">
    <property type="entry name" value="Bact_transf"/>
</dbReference>
<comment type="subcellular location">
    <subcellularLocation>
        <location evidence="1">Membrane</location>
        <topology evidence="1">Multi-pass membrane protein</topology>
    </subcellularLocation>
</comment>
<dbReference type="RefSeq" id="WP_027292636.1">
    <property type="nucleotide sequence ID" value="NZ_CABMJZ010000048.1"/>
</dbReference>
<feature type="domain" description="Bacterial sugar transferase" evidence="8">
    <location>
        <begin position="278"/>
        <end position="469"/>
    </location>
</feature>